<evidence type="ECO:0000313" key="2">
    <source>
        <dbReference type="Proteomes" id="UP001160148"/>
    </source>
</evidence>
<comment type="caution">
    <text evidence="1">The sequence shown here is derived from an EMBL/GenBank/DDBJ whole genome shotgun (WGS) entry which is preliminary data.</text>
</comment>
<reference evidence="1 2" key="1">
    <citation type="submission" date="2023-01" db="EMBL/GenBank/DDBJ databases">
        <authorList>
            <person name="Whitehead M."/>
        </authorList>
    </citation>
    <scope>NUCLEOTIDE SEQUENCE [LARGE SCALE GENOMIC DNA]</scope>
</reference>
<keyword evidence="2" id="KW-1185">Reference proteome</keyword>
<name>A0AAV0WI75_9HEMI</name>
<accession>A0AAV0WI75</accession>
<organism evidence="1 2">
    <name type="scientific">Macrosiphum euphorbiae</name>
    <name type="common">potato aphid</name>
    <dbReference type="NCBI Taxonomy" id="13131"/>
    <lineage>
        <taxon>Eukaryota</taxon>
        <taxon>Metazoa</taxon>
        <taxon>Ecdysozoa</taxon>
        <taxon>Arthropoda</taxon>
        <taxon>Hexapoda</taxon>
        <taxon>Insecta</taxon>
        <taxon>Pterygota</taxon>
        <taxon>Neoptera</taxon>
        <taxon>Paraneoptera</taxon>
        <taxon>Hemiptera</taxon>
        <taxon>Sternorrhyncha</taxon>
        <taxon>Aphidomorpha</taxon>
        <taxon>Aphidoidea</taxon>
        <taxon>Aphididae</taxon>
        <taxon>Macrosiphini</taxon>
        <taxon>Macrosiphum</taxon>
    </lineage>
</organism>
<protein>
    <submittedName>
        <fullName evidence="1">Uncharacterized protein</fullName>
    </submittedName>
</protein>
<proteinExistence type="predicted"/>
<evidence type="ECO:0000313" key="1">
    <source>
        <dbReference type="EMBL" id="CAI6355654.1"/>
    </source>
</evidence>
<dbReference type="AlphaFoldDB" id="A0AAV0WI75"/>
<dbReference type="EMBL" id="CARXXK010000002">
    <property type="protein sequence ID" value="CAI6355654.1"/>
    <property type="molecule type" value="Genomic_DNA"/>
</dbReference>
<sequence>MTFYRSNAVISFDYRLDGVTQPISSANCLLALYNAVRSVIEYGSIVWSPYTTVDICRIDRVQNSFMRFAGYCLNIPHPPHDYGPLSQALRLVPLSVRRDNFDITFIQHLIEGQVDSPRLLGELSFRIPSNTRLQCNFYIPTNKSNFSRNAPLIRMMHNANNHIDY</sequence>
<dbReference type="Proteomes" id="UP001160148">
    <property type="component" value="Unassembled WGS sequence"/>
</dbReference>
<gene>
    <name evidence="1" type="ORF">MEUPH1_LOCUS11483</name>
</gene>